<feature type="binding site" evidence="12">
    <location>
        <position position="12"/>
    </location>
    <ligand>
        <name>Mg(2+)</name>
        <dbReference type="ChEBI" id="CHEBI:18420"/>
        <label>1</label>
    </ligand>
</feature>
<dbReference type="PANTHER" id="PTHR10466:SF0">
    <property type="entry name" value="PHOSPHOMANNOMUTASE"/>
    <property type="match status" value="1"/>
</dbReference>
<evidence type="ECO:0000256" key="7">
    <source>
        <dbReference type="ARBA" id="ARBA00022723"/>
    </source>
</evidence>
<keyword evidence="15" id="KW-1185">Reference proteome</keyword>
<dbReference type="AlphaFoldDB" id="A0AAN8XMF0"/>
<name>A0AAN8XMF0_HALRR</name>
<dbReference type="EC" id="5.4.2.8" evidence="5 13"/>
<evidence type="ECO:0000256" key="13">
    <source>
        <dbReference type="RuleBase" id="RU361118"/>
    </source>
</evidence>
<keyword evidence="9 13" id="KW-0413">Isomerase</keyword>
<accession>A0AAN8XMF0</accession>
<feature type="binding site" evidence="11">
    <location>
        <position position="142"/>
    </location>
    <ligand>
        <name>alpha-D-mannose 1-phosphate</name>
        <dbReference type="ChEBI" id="CHEBI:58409"/>
    </ligand>
</feature>
<evidence type="ECO:0000256" key="2">
    <source>
        <dbReference type="ARBA" id="ARBA00004699"/>
    </source>
</evidence>
<dbReference type="SFLD" id="SFLDG01140">
    <property type="entry name" value="C2.B:_Phosphomannomutase_and_P"/>
    <property type="match status" value="1"/>
</dbReference>
<evidence type="ECO:0000256" key="12">
    <source>
        <dbReference type="PIRSR" id="PIRSR605002-3"/>
    </source>
</evidence>
<dbReference type="GO" id="GO:0046872">
    <property type="term" value="F:metal ion binding"/>
    <property type="evidence" value="ECO:0007669"/>
    <property type="project" value="UniProtKB-KW"/>
</dbReference>
<evidence type="ECO:0000256" key="3">
    <source>
        <dbReference type="ARBA" id="ARBA00009736"/>
    </source>
</evidence>
<keyword evidence="6 13" id="KW-0963">Cytoplasm</keyword>
<dbReference type="NCBIfam" id="TIGR01484">
    <property type="entry name" value="HAD-SF-IIB"/>
    <property type="match status" value="1"/>
</dbReference>
<dbReference type="SUPFAM" id="SSF56784">
    <property type="entry name" value="HAD-like"/>
    <property type="match status" value="1"/>
</dbReference>
<evidence type="ECO:0000256" key="9">
    <source>
        <dbReference type="ARBA" id="ARBA00023235"/>
    </source>
</evidence>
<comment type="cofactor">
    <cofactor evidence="12">
        <name>Mg(2+)</name>
        <dbReference type="ChEBI" id="CHEBI:18420"/>
    </cofactor>
</comment>
<dbReference type="GO" id="GO:0004615">
    <property type="term" value="F:phosphomannomutase activity"/>
    <property type="evidence" value="ECO:0007669"/>
    <property type="project" value="UniProtKB-EC"/>
</dbReference>
<comment type="function">
    <text evidence="13">Involved in the synthesis of the GDP-mannose and dolichol-phosphate-mannose required for a number of critical mannosyl transfer reactions.</text>
</comment>
<evidence type="ECO:0000256" key="11">
    <source>
        <dbReference type="PIRSR" id="PIRSR605002-2"/>
    </source>
</evidence>
<dbReference type="GO" id="GO:0005829">
    <property type="term" value="C:cytosol"/>
    <property type="evidence" value="ECO:0007669"/>
    <property type="project" value="TreeGrafter"/>
</dbReference>
<evidence type="ECO:0000256" key="1">
    <source>
        <dbReference type="ARBA" id="ARBA00004496"/>
    </source>
</evidence>
<dbReference type="InterPro" id="IPR023214">
    <property type="entry name" value="HAD_sf"/>
</dbReference>
<dbReference type="GO" id="GO:0009298">
    <property type="term" value="P:GDP-mannose biosynthetic process"/>
    <property type="evidence" value="ECO:0007669"/>
    <property type="project" value="InterPro"/>
</dbReference>
<dbReference type="GO" id="GO:0006487">
    <property type="term" value="P:protein N-linked glycosylation"/>
    <property type="evidence" value="ECO:0007669"/>
    <property type="project" value="TreeGrafter"/>
</dbReference>
<dbReference type="Gene3D" id="3.30.1240.20">
    <property type="match status" value="1"/>
</dbReference>
<dbReference type="Proteomes" id="UP001381693">
    <property type="component" value="Unassembled WGS sequence"/>
</dbReference>
<comment type="subcellular location">
    <subcellularLocation>
        <location evidence="1 13">Cytoplasm</location>
    </subcellularLocation>
</comment>
<dbReference type="GO" id="GO:0006013">
    <property type="term" value="P:mannose metabolic process"/>
    <property type="evidence" value="ECO:0007669"/>
    <property type="project" value="TreeGrafter"/>
</dbReference>
<evidence type="ECO:0000256" key="5">
    <source>
        <dbReference type="ARBA" id="ARBA00012730"/>
    </source>
</evidence>
<evidence type="ECO:0000313" key="15">
    <source>
        <dbReference type="Proteomes" id="UP001381693"/>
    </source>
</evidence>
<dbReference type="FunFam" id="3.30.1240.20:FF:000001">
    <property type="entry name" value="Phosphomannomutase"/>
    <property type="match status" value="1"/>
</dbReference>
<evidence type="ECO:0000256" key="6">
    <source>
        <dbReference type="ARBA" id="ARBA00022490"/>
    </source>
</evidence>
<dbReference type="SFLD" id="SFLDS00003">
    <property type="entry name" value="Haloacid_Dehalogenase"/>
    <property type="match status" value="1"/>
</dbReference>
<dbReference type="Gene3D" id="3.40.50.1000">
    <property type="entry name" value="HAD superfamily/HAD-like"/>
    <property type="match status" value="1"/>
</dbReference>
<evidence type="ECO:0000256" key="8">
    <source>
        <dbReference type="ARBA" id="ARBA00022842"/>
    </source>
</evidence>
<feature type="binding site" evidence="12">
    <location>
        <position position="209"/>
    </location>
    <ligand>
        <name>Mg(2+)</name>
        <dbReference type="ChEBI" id="CHEBI:18420"/>
        <label>1</label>
    </ligand>
</feature>
<keyword evidence="7 12" id="KW-0479">Metal-binding</keyword>
<dbReference type="Pfam" id="PF03332">
    <property type="entry name" value="PMM"/>
    <property type="match status" value="1"/>
</dbReference>
<dbReference type="InterPro" id="IPR036412">
    <property type="entry name" value="HAD-like_sf"/>
</dbReference>
<keyword evidence="8 12" id="KW-0460">Magnesium</keyword>
<evidence type="ECO:0000256" key="10">
    <source>
        <dbReference type="PIRSR" id="PIRSR605002-1"/>
    </source>
</evidence>
<comment type="catalytic activity">
    <reaction evidence="13">
        <text>alpha-D-mannose 1-phosphate = D-mannose 6-phosphate</text>
        <dbReference type="Rhea" id="RHEA:11140"/>
        <dbReference type="ChEBI" id="CHEBI:58409"/>
        <dbReference type="ChEBI" id="CHEBI:58735"/>
        <dbReference type="EC" id="5.4.2.8"/>
    </reaction>
</comment>
<dbReference type="SFLD" id="SFLDG01143">
    <property type="entry name" value="C2.B.3:_Phosphomannomutase_Lik"/>
    <property type="match status" value="1"/>
</dbReference>
<dbReference type="InterPro" id="IPR005002">
    <property type="entry name" value="PMM"/>
</dbReference>
<proteinExistence type="inferred from homology"/>
<reference evidence="14 15" key="1">
    <citation type="submission" date="2023-11" db="EMBL/GenBank/DDBJ databases">
        <title>Halocaridina rubra genome assembly.</title>
        <authorList>
            <person name="Smith C."/>
        </authorList>
    </citation>
    <scope>NUCLEOTIDE SEQUENCE [LARGE SCALE GENOMIC DNA]</scope>
    <source>
        <strain evidence="14">EP-1</strain>
        <tissue evidence="14">Whole</tissue>
    </source>
</reference>
<organism evidence="14 15">
    <name type="scientific">Halocaridina rubra</name>
    <name type="common">Hawaiian red shrimp</name>
    <dbReference type="NCBI Taxonomy" id="373956"/>
    <lineage>
        <taxon>Eukaryota</taxon>
        <taxon>Metazoa</taxon>
        <taxon>Ecdysozoa</taxon>
        <taxon>Arthropoda</taxon>
        <taxon>Crustacea</taxon>
        <taxon>Multicrustacea</taxon>
        <taxon>Malacostraca</taxon>
        <taxon>Eumalacostraca</taxon>
        <taxon>Eucarida</taxon>
        <taxon>Decapoda</taxon>
        <taxon>Pleocyemata</taxon>
        <taxon>Caridea</taxon>
        <taxon>Atyoidea</taxon>
        <taxon>Atyidae</taxon>
        <taxon>Halocaridina</taxon>
    </lineage>
</organism>
<feature type="active site" description="Nucleophile" evidence="10">
    <location>
        <position position="12"/>
    </location>
</feature>
<feature type="binding site" evidence="11">
    <location>
        <position position="124"/>
    </location>
    <ligand>
        <name>alpha-D-mannose 1-phosphate</name>
        <dbReference type="ChEBI" id="CHEBI:58409"/>
    </ligand>
</feature>
<feature type="binding site" evidence="11">
    <location>
        <position position="21"/>
    </location>
    <ligand>
        <name>alpha-D-mannose 1-phosphate</name>
        <dbReference type="ChEBI" id="CHEBI:58409"/>
    </ligand>
</feature>
<feature type="binding site" evidence="12">
    <location>
        <position position="226"/>
    </location>
    <ligand>
        <name>Mg(2+)</name>
        <dbReference type="ChEBI" id="CHEBI:18420"/>
        <label>1</label>
    </ligand>
</feature>
<dbReference type="PANTHER" id="PTHR10466">
    <property type="entry name" value="PHOSPHOMANNOMUTASE"/>
    <property type="match status" value="1"/>
</dbReference>
<dbReference type="InterPro" id="IPR043169">
    <property type="entry name" value="PMM_cap"/>
</dbReference>
<feature type="binding site" evidence="12">
    <location>
        <position position="223"/>
    </location>
    <ligand>
        <name>Mg(2+)</name>
        <dbReference type="ChEBI" id="CHEBI:18420"/>
        <label>1</label>
    </ligand>
</feature>
<feature type="binding site" evidence="11">
    <location>
        <position position="180"/>
    </location>
    <ligand>
        <name>alpha-D-mannose 1-phosphate</name>
        <dbReference type="ChEBI" id="CHEBI:58409"/>
    </ligand>
</feature>
<protein>
    <recommendedName>
        <fullName evidence="5 13">Phosphomannomutase</fullName>
        <ecNumber evidence="5 13">5.4.2.8</ecNumber>
    </recommendedName>
</protein>
<dbReference type="SFLD" id="SFLDF00445">
    <property type="entry name" value="alpha-phosphomannomutase"/>
    <property type="match status" value="1"/>
</dbReference>
<comment type="similarity">
    <text evidence="3 13">Belongs to the eukaryotic PMM family.</text>
</comment>
<dbReference type="InterPro" id="IPR006379">
    <property type="entry name" value="HAD-SF_hydro_IIB"/>
</dbReference>
<evidence type="ECO:0000256" key="4">
    <source>
        <dbReference type="ARBA" id="ARBA00011738"/>
    </source>
</evidence>
<comment type="caution">
    <text evidence="14">The sequence shown here is derived from an EMBL/GenBank/DDBJ whole genome shotgun (WGS) entry which is preliminary data.</text>
</comment>
<evidence type="ECO:0000313" key="14">
    <source>
        <dbReference type="EMBL" id="KAK7080854.1"/>
    </source>
</evidence>
<comment type="pathway">
    <text evidence="2 13">Nucleotide-sugar biosynthesis; GDP-alpha-D-mannose biosynthesis; alpha-D-mannose 1-phosphate from D-fructose 6-phosphate: step 2/2.</text>
</comment>
<dbReference type="EMBL" id="JAXCGZ010005769">
    <property type="protein sequence ID" value="KAK7080854.1"/>
    <property type="molecule type" value="Genomic_DNA"/>
</dbReference>
<feature type="binding site" evidence="11">
    <location>
        <position position="182"/>
    </location>
    <ligand>
        <name>alpha-D-mannose 1-phosphate</name>
        <dbReference type="ChEBI" id="CHEBI:58409"/>
    </ligand>
</feature>
<comment type="subunit">
    <text evidence="4 13">Homodimer.</text>
</comment>
<feature type="active site" description="Proton donor/acceptor" evidence="10">
    <location>
        <position position="14"/>
    </location>
</feature>
<feature type="binding site" evidence="12">
    <location>
        <position position="221"/>
    </location>
    <ligand>
        <name>Mg(2+)</name>
        <dbReference type="ChEBI" id="CHEBI:18420"/>
        <label>1</label>
    </ligand>
</feature>
<sequence>MARIPDTLLLFDVDGTLTAPRKQIEDEMFQFLGEVQEKVTCGLVGGSDMKKIAEQMGGMEGLMKFDYVFAENGLMAYKKGELIGKESIQNYIGEEKLQKFINFSLRYMSDLTLPVKRGTFVEFRNGLINVCPVGRSCSQEERDQFGEYDKVHNIRKTFVAALEKEFAESGLVFSIGGQISFDVFPKGWDKTYCLRFLEKDFKTIHFFGDKTDKGGNDHEIYEDSRTIGHKVTSPSDTKAQVKEVLGL</sequence>
<feature type="binding site" evidence="12">
    <location>
        <position position="14"/>
    </location>
    <ligand>
        <name>Mg(2+)</name>
        <dbReference type="ChEBI" id="CHEBI:18420"/>
        <label>1</label>
    </ligand>
</feature>
<feature type="binding site" evidence="11">
    <location>
        <position position="135"/>
    </location>
    <ligand>
        <name>alpha-D-mannose 1-phosphate</name>
        <dbReference type="ChEBI" id="CHEBI:58409"/>
    </ligand>
</feature>
<dbReference type="CDD" id="cd02585">
    <property type="entry name" value="HAD_PMM"/>
    <property type="match status" value="1"/>
</dbReference>
<gene>
    <name evidence="14" type="primary">PMM1</name>
    <name evidence="14" type="ORF">SK128_019730</name>
</gene>